<dbReference type="RefSeq" id="WP_282357511.1">
    <property type="nucleotide sequence ID" value="NZ_JASBQV010000044.1"/>
</dbReference>
<comment type="caution">
    <text evidence="1">The sequence shown here is derived from an EMBL/GenBank/DDBJ whole genome shotgun (WGS) entry which is preliminary data.</text>
</comment>
<organism evidence="1 2">
    <name type="scientific">Exiguobacterium antarcticum</name>
    <dbReference type="NCBI Taxonomy" id="132920"/>
    <lineage>
        <taxon>Bacteria</taxon>
        <taxon>Bacillati</taxon>
        <taxon>Bacillota</taxon>
        <taxon>Bacilli</taxon>
        <taxon>Bacillales</taxon>
        <taxon>Bacillales Family XII. Incertae Sedis</taxon>
        <taxon>Exiguobacterium</taxon>
    </lineage>
</organism>
<gene>
    <name evidence="1" type="ORF">QK289_15810</name>
</gene>
<accession>A0ABT6R6M4</accession>
<name>A0ABT6R6M4_9BACL</name>
<dbReference type="Proteomes" id="UP001243286">
    <property type="component" value="Unassembled WGS sequence"/>
</dbReference>
<dbReference type="EMBL" id="JASBQV010000044">
    <property type="protein sequence ID" value="MDI3236478.1"/>
    <property type="molecule type" value="Genomic_DNA"/>
</dbReference>
<keyword evidence="2" id="KW-1185">Reference proteome</keyword>
<evidence type="ECO:0000313" key="2">
    <source>
        <dbReference type="Proteomes" id="UP001243286"/>
    </source>
</evidence>
<sequence length="259" mass="29653">RTVYVSVAQVCTPILHYTPIFVIMLTDDMLKRKTLVPNVKDDDIYEMKSKKKYKDFKNLAGGHNRVVSMVKNIDQITSAVLESIIEIDQLNELQGWVREENNLSSISLETKQQLQRLIDENNQLHTQLNELKLASSPISEKIGNYTYDEILFTLKKKSLEIDESMLRIYGLNHENPTLLYLFEKNDLLLMHGIPTLTNDPLHSLLMTELVPTLRILNLIEKVITQKLGSHSFTSWALNDSGRTFLGKFQGGFMNTSGQL</sequence>
<reference evidence="1 2" key="1">
    <citation type="submission" date="2023-04" db="EMBL/GenBank/DDBJ databases">
        <title>Antarctic isolates genomes.</title>
        <authorList>
            <person name="Dimov S.G."/>
        </authorList>
    </citation>
    <scope>NUCLEOTIDE SEQUENCE [LARGE SCALE GENOMIC DNA]</scope>
    <source>
        <strain evidence="1 2">AL19</strain>
    </source>
</reference>
<proteinExistence type="predicted"/>
<feature type="non-terminal residue" evidence="1">
    <location>
        <position position="1"/>
    </location>
</feature>
<evidence type="ECO:0000313" key="1">
    <source>
        <dbReference type="EMBL" id="MDI3236478.1"/>
    </source>
</evidence>
<protein>
    <submittedName>
        <fullName evidence="1">Uncharacterized protein</fullName>
    </submittedName>
</protein>